<dbReference type="InterPro" id="IPR001192">
    <property type="entry name" value="PI-PLC_fam"/>
</dbReference>
<evidence type="ECO:0000259" key="4">
    <source>
        <dbReference type="PROSITE" id="PS50004"/>
    </source>
</evidence>
<dbReference type="VEuPathDB" id="FungiDB:yc1106_04141"/>
<dbReference type="GO" id="GO:0004435">
    <property type="term" value="F:phosphatidylinositol-4,5-bisphosphate phospholipase C activity"/>
    <property type="evidence" value="ECO:0007669"/>
    <property type="project" value="UniProtKB-EC"/>
</dbReference>
<dbReference type="PROSITE" id="PS50004">
    <property type="entry name" value="C2"/>
    <property type="match status" value="1"/>
</dbReference>
<organism evidence="6 7">
    <name type="scientific">Curvularia clavata</name>
    <dbReference type="NCBI Taxonomy" id="95742"/>
    <lineage>
        <taxon>Eukaryota</taxon>
        <taxon>Fungi</taxon>
        <taxon>Dikarya</taxon>
        <taxon>Ascomycota</taxon>
        <taxon>Pezizomycotina</taxon>
        <taxon>Dothideomycetes</taxon>
        <taxon>Pleosporomycetidae</taxon>
        <taxon>Pleosporales</taxon>
        <taxon>Pleosporineae</taxon>
        <taxon>Pleosporaceae</taxon>
        <taxon>Curvularia</taxon>
    </lineage>
</organism>
<dbReference type="InterPro" id="IPR017946">
    <property type="entry name" value="PLC-like_Pdiesterase_TIM-brl"/>
</dbReference>
<dbReference type="GO" id="GO:0016042">
    <property type="term" value="P:lipid catabolic process"/>
    <property type="evidence" value="ECO:0007669"/>
    <property type="project" value="UniProtKB-KW"/>
</dbReference>
<keyword evidence="2" id="KW-0443">Lipid metabolism</keyword>
<dbReference type="InterPro" id="IPR000909">
    <property type="entry name" value="PLipase_C_PInositol-sp_X_dom"/>
</dbReference>
<dbReference type="PROSITE" id="PS50007">
    <property type="entry name" value="PIPLC_X_DOMAIN"/>
    <property type="match status" value="1"/>
</dbReference>
<evidence type="ECO:0000259" key="5">
    <source>
        <dbReference type="PROSITE" id="PS50008"/>
    </source>
</evidence>
<keyword evidence="2" id="KW-0442">Lipid degradation</keyword>
<dbReference type="EMBL" id="CP089276">
    <property type="protein sequence ID" value="USP76867.1"/>
    <property type="molecule type" value="Genomic_DNA"/>
</dbReference>
<evidence type="ECO:0000313" key="6">
    <source>
        <dbReference type="EMBL" id="USP76867.1"/>
    </source>
</evidence>
<dbReference type="SUPFAM" id="SSF51695">
    <property type="entry name" value="PLC-like phosphodiesterases"/>
    <property type="match status" value="1"/>
</dbReference>
<dbReference type="Pfam" id="PF00168">
    <property type="entry name" value="C2"/>
    <property type="match status" value="1"/>
</dbReference>
<dbReference type="GO" id="GO:0051209">
    <property type="term" value="P:release of sequestered calcium ion into cytosol"/>
    <property type="evidence" value="ECO:0007669"/>
    <property type="project" value="TreeGrafter"/>
</dbReference>
<evidence type="ECO:0000256" key="3">
    <source>
        <dbReference type="SAM" id="MobiDB-lite"/>
    </source>
</evidence>
<name>A0A9Q9DRP5_CURCL</name>
<dbReference type="PROSITE" id="PS50008">
    <property type="entry name" value="PIPLC_Y_DOMAIN"/>
    <property type="match status" value="1"/>
</dbReference>
<keyword evidence="1" id="KW-0807">Transducer</keyword>
<dbReference type="Pfam" id="PF00388">
    <property type="entry name" value="PI-PLC-X"/>
    <property type="match status" value="1"/>
</dbReference>
<dbReference type="Gene3D" id="2.60.40.150">
    <property type="entry name" value="C2 domain"/>
    <property type="match status" value="1"/>
</dbReference>
<feature type="region of interest" description="Disordered" evidence="3">
    <location>
        <begin position="169"/>
        <end position="199"/>
    </location>
</feature>
<feature type="region of interest" description="Disordered" evidence="3">
    <location>
        <begin position="344"/>
        <end position="390"/>
    </location>
</feature>
<feature type="compositionally biased region" description="Acidic residues" evidence="3">
    <location>
        <begin position="169"/>
        <end position="179"/>
    </location>
</feature>
<dbReference type="Proteomes" id="UP001056012">
    <property type="component" value="Chromosome 3"/>
</dbReference>
<feature type="region of interest" description="Disordered" evidence="3">
    <location>
        <begin position="1"/>
        <end position="34"/>
    </location>
</feature>
<dbReference type="OrthoDB" id="269822at2759"/>
<dbReference type="InterPro" id="IPR000008">
    <property type="entry name" value="C2_dom"/>
</dbReference>
<accession>A0A9Q9DRP5</accession>
<dbReference type="PANTHER" id="PTHR10336">
    <property type="entry name" value="PHOSPHOINOSITIDE-SPECIFIC PHOSPHOLIPASE C FAMILY PROTEIN"/>
    <property type="match status" value="1"/>
</dbReference>
<feature type="domain" description="PI-PLC Y-box" evidence="5">
    <location>
        <begin position="395"/>
        <end position="508"/>
    </location>
</feature>
<dbReference type="InterPro" id="IPR001711">
    <property type="entry name" value="PLipase_C_Pinositol-sp_Y"/>
</dbReference>
<dbReference type="Pfam" id="PF00387">
    <property type="entry name" value="PI-PLC-Y"/>
    <property type="match status" value="1"/>
</dbReference>
<gene>
    <name evidence="6" type="ORF">yc1106_04141</name>
</gene>
<feature type="region of interest" description="Disordered" evidence="3">
    <location>
        <begin position="211"/>
        <end position="242"/>
    </location>
</feature>
<dbReference type="AlphaFoldDB" id="A0A9Q9DRP5"/>
<feature type="compositionally biased region" description="Basic and acidic residues" evidence="3">
    <location>
        <begin position="211"/>
        <end position="233"/>
    </location>
</feature>
<dbReference type="GO" id="GO:0048015">
    <property type="term" value="P:phosphatidylinositol-mediated signaling"/>
    <property type="evidence" value="ECO:0007669"/>
    <property type="project" value="TreeGrafter"/>
</dbReference>
<reference evidence="6" key="1">
    <citation type="submission" date="2021-12" db="EMBL/GenBank/DDBJ databases">
        <title>Curvularia clavata genome.</title>
        <authorList>
            <person name="Cao Y."/>
        </authorList>
    </citation>
    <scope>NUCLEOTIDE SEQUENCE</scope>
    <source>
        <strain evidence="6">Yc1106</strain>
    </source>
</reference>
<comment type="catalytic activity">
    <reaction evidence="2">
        <text>a 1,2-diacyl-sn-glycero-3-phospho-(1D-myo-inositol-4,5-bisphosphate) + H2O = 1D-myo-inositol 1,4,5-trisphosphate + a 1,2-diacyl-sn-glycerol + H(+)</text>
        <dbReference type="Rhea" id="RHEA:33179"/>
        <dbReference type="ChEBI" id="CHEBI:15377"/>
        <dbReference type="ChEBI" id="CHEBI:15378"/>
        <dbReference type="ChEBI" id="CHEBI:17815"/>
        <dbReference type="ChEBI" id="CHEBI:58456"/>
        <dbReference type="ChEBI" id="CHEBI:203600"/>
        <dbReference type="EC" id="3.1.4.11"/>
    </reaction>
</comment>
<evidence type="ECO:0000256" key="1">
    <source>
        <dbReference type="ARBA" id="ARBA00023224"/>
    </source>
</evidence>
<dbReference type="PRINTS" id="PR00390">
    <property type="entry name" value="PHPHLIPASEC"/>
</dbReference>
<dbReference type="PANTHER" id="PTHR10336:SF82">
    <property type="entry name" value="PHOSPHOINOSITIDE PHOSPHOLIPASE C"/>
    <property type="match status" value="1"/>
</dbReference>
<dbReference type="Gene3D" id="3.20.20.190">
    <property type="entry name" value="Phosphatidylinositol (PI) phosphodiesterase"/>
    <property type="match status" value="1"/>
</dbReference>
<evidence type="ECO:0000256" key="2">
    <source>
        <dbReference type="RuleBase" id="RU361133"/>
    </source>
</evidence>
<protein>
    <recommendedName>
        <fullName evidence="2">Phosphoinositide phospholipase C</fullName>
        <ecNumber evidence="2">3.1.4.11</ecNumber>
    </recommendedName>
</protein>
<dbReference type="EC" id="3.1.4.11" evidence="2"/>
<dbReference type="InterPro" id="IPR035892">
    <property type="entry name" value="C2_domain_sf"/>
</dbReference>
<feature type="region of interest" description="Disordered" evidence="3">
    <location>
        <begin position="569"/>
        <end position="590"/>
    </location>
</feature>
<proteinExistence type="predicted"/>
<evidence type="ECO:0000313" key="7">
    <source>
        <dbReference type="Proteomes" id="UP001056012"/>
    </source>
</evidence>
<dbReference type="SMART" id="SM00149">
    <property type="entry name" value="PLCYc"/>
    <property type="match status" value="1"/>
</dbReference>
<dbReference type="SMART" id="SM00239">
    <property type="entry name" value="C2"/>
    <property type="match status" value="1"/>
</dbReference>
<dbReference type="SMART" id="SM00148">
    <property type="entry name" value="PLCXc"/>
    <property type="match status" value="1"/>
</dbReference>
<sequence length="672" mass="74436">MPDPSKDGKLGTPKLDNPQLQAGGGTASASPKARTLDDLSNLQSYLRTVYNDIISRHDLQTKEGQLSWLKEQNVSDQGPEQLVQSHLELLGDGSFPSFANYFASGLANVMKPAQPLDESYPISNYFISSSHNTYLTGNQLSSDSSVDAYKNVLMRGCRCVEVDVWDGDELSDSSSDEEAAMGNPGADELRKEKKKSKTGLSIRKRLGLKFGKKDKSDDEKEDEKSSPPEEDMQKIQPWHSASYSTRAEPRVLHGYTLTKEMTFRAVCATIKQYAFAASNLPLIVSLEVHAGPEQQEIMVELMQEYWKDMLLEAPDDPMQSLDTIPLPPLKALENKILVKVKRGHIKPSPTNPQADGPTPPLEHTTSADSVGSEEELGPDGDAKPPAPKPKIVESLSRLGVYLGGHSYKGLDTPEAKIPTHIFALSEGTLMDLHESDPVGLFTHNKNYLMRAYPKGTRLTSSNLNPSVFWRMGVQIVALNWQRWDGGMMQNEAMFAGTPGWVLKPEGYRSTSDATSQKTAITRQVMDLSIEFIAGQNIPLPPEEDDPKDFKPYVKVELHVESYEERNAEPVAGNGRSQKGEYKAKTKTARTPNPDFGREVIKFVDVQGVTDELTFVRFKVMDDERLSDDLAAWACFRLDRLQTGYRVLHLYDANGVVSKGALLVRITKTVSAA</sequence>
<dbReference type="CDD" id="cd00275">
    <property type="entry name" value="C2_PLC_like"/>
    <property type="match status" value="1"/>
</dbReference>
<keyword evidence="7" id="KW-1185">Reference proteome</keyword>
<keyword evidence="2" id="KW-0378">Hydrolase</keyword>
<feature type="domain" description="C2" evidence="4">
    <location>
        <begin position="504"/>
        <end position="651"/>
    </location>
</feature>
<dbReference type="SUPFAM" id="SSF49562">
    <property type="entry name" value="C2 domain (Calcium/lipid-binding domain, CaLB)"/>
    <property type="match status" value="1"/>
</dbReference>
<dbReference type="CDD" id="cd08598">
    <property type="entry name" value="PI-PLC1c_yeast"/>
    <property type="match status" value="1"/>
</dbReference>